<evidence type="ECO:0000259" key="2">
    <source>
        <dbReference type="PROSITE" id="PS50930"/>
    </source>
</evidence>
<dbReference type="InterPro" id="IPR007492">
    <property type="entry name" value="LytTR_DNA-bd_dom"/>
</dbReference>
<feature type="domain" description="HTH LytTR-type" evidence="2">
    <location>
        <begin position="169"/>
        <end position="273"/>
    </location>
</feature>
<feature type="transmembrane region" description="Helical" evidence="1">
    <location>
        <begin position="85"/>
        <end position="109"/>
    </location>
</feature>
<dbReference type="SMART" id="SM00850">
    <property type="entry name" value="LytTR"/>
    <property type="match status" value="1"/>
</dbReference>
<dbReference type="EMBL" id="AQRA01000004">
    <property type="protein sequence ID" value="EZH74155.1"/>
    <property type="molecule type" value="Genomic_DNA"/>
</dbReference>
<dbReference type="InterPro" id="IPR046947">
    <property type="entry name" value="LytR-like"/>
</dbReference>
<feature type="transmembrane region" description="Helical" evidence="1">
    <location>
        <begin position="129"/>
        <end position="150"/>
    </location>
</feature>
<proteinExistence type="predicted"/>
<evidence type="ECO:0000256" key="1">
    <source>
        <dbReference type="SAM" id="Phobius"/>
    </source>
</evidence>
<dbReference type="GO" id="GO:0003677">
    <property type="term" value="F:DNA binding"/>
    <property type="evidence" value="ECO:0007669"/>
    <property type="project" value="InterPro"/>
</dbReference>
<dbReference type="PROSITE" id="PS50930">
    <property type="entry name" value="HTH_LYTTR"/>
    <property type="match status" value="1"/>
</dbReference>
<dbReference type="PANTHER" id="PTHR37299">
    <property type="entry name" value="TRANSCRIPTIONAL REGULATOR-RELATED"/>
    <property type="match status" value="1"/>
</dbReference>
<accession>A0A023BW15</accession>
<evidence type="ECO:0000313" key="3">
    <source>
        <dbReference type="EMBL" id="EZH74155.1"/>
    </source>
</evidence>
<keyword evidence="4" id="KW-1185">Reference proteome</keyword>
<name>A0A023BW15_9FLAO</name>
<keyword evidence="1" id="KW-0812">Transmembrane</keyword>
<dbReference type="OrthoDB" id="2962330at2"/>
<reference evidence="3 4" key="1">
    <citation type="submission" date="2014-04" db="EMBL/GenBank/DDBJ databases">
        <title>Aquimarina sp. 22II-S11-z7 Genome Sequencing.</title>
        <authorList>
            <person name="Lai Q."/>
        </authorList>
    </citation>
    <scope>NUCLEOTIDE SEQUENCE [LARGE SCALE GENOMIC DNA]</scope>
    <source>
        <strain evidence="3 4">22II-S11-z7</strain>
    </source>
</reference>
<dbReference type="PANTHER" id="PTHR37299:SF1">
    <property type="entry name" value="STAGE 0 SPORULATION PROTEIN A HOMOLOG"/>
    <property type="match status" value="1"/>
</dbReference>
<dbReference type="AlphaFoldDB" id="A0A023BW15"/>
<keyword evidence="1" id="KW-1133">Transmembrane helix</keyword>
<gene>
    <name evidence="3" type="ORF">ATO12_14885</name>
</gene>
<dbReference type="Proteomes" id="UP000023541">
    <property type="component" value="Unassembled WGS sequence"/>
</dbReference>
<dbReference type="RefSeq" id="WP_034241706.1">
    <property type="nucleotide sequence ID" value="NZ_AQRA01000004.1"/>
</dbReference>
<dbReference type="eggNOG" id="COG3279">
    <property type="taxonomic scope" value="Bacteria"/>
</dbReference>
<sequence>MRTREFKKTISKLLHPNFGTLIVFCVVLYGLAIFQDYVFSRIKPTGFYWSDTMLYNIYWLLFIPFIKIANSFYNKVQFKSLTSKVMYSIGTGLLFSVVHIFIFTSIFILGSNLIYLVPHRFLTILKNAVSNQLHITVIIYLFSPFVFDYLKRKKQLNKHFQNQKINKTITVKNGNRRIKIDPCTILFIKTDRPYTMVYSSNQKFLHDESLKKLEKLLDPQIFLRVHRSAIINKNHIRELKSRKNGDYDGILTNGQSIRFSRHYRQNWNELLNH</sequence>
<dbReference type="GO" id="GO:0000156">
    <property type="term" value="F:phosphorelay response regulator activity"/>
    <property type="evidence" value="ECO:0007669"/>
    <property type="project" value="InterPro"/>
</dbReference>
<evidence type="ECO:0000313" key="4">
    <source>
        <dbReference type="Proteomes" id="UP000023541"/>
    </source>
</evidence>
<feature type="transmembrane region" description="Helical" evidence="1">
    <location>
        <begin position="12"/>
        <end position="34"/>
    </location>
</feature>
<keyword evidence="1" id="KW-0472">Membrane</keyword>
<feature type="transmembrane region" description="Helical" evidence="1">
    <location>
        <begin position="54"/>
        <end position="73"/>
    </location>
</feature>
<dbReference type="Pfam" id="PF04397">
    <property type="entry name" value="LytTR"/>
    <property type="match status" value="1"/>
</dbReference>
<comment type="caution">
    <text evidence="3">The sequence shown here is derived from an EMBL/GenBank/DDBJ whole genome shotgun (WGS) entry which is preliminary data.</text>
</comment>
<dbReference type="STRING" id="1317122.ATO12_14885"/>
<organism evidence="3 4">
    <name type="scientific">Aquimarina atlantica</name>
    <dbReference type="NCBI Taxonomy" id="1317122"/>
    <lineage>
        <taxon>Bacteria</taxon>
        <taxon>Pseudomonadati</taxon>
        <taxon>Bacteroidota</taxon>
        <taxon>Flavobacteriia</taxon>
        <taxon>Flavobacteriales</taxon>
        <taxon>Flavobacteriaceae</taxon>
        <taxon>Aquimarina</taxon>
    </lineage>
</organism>
<protein>
    <recommendedName>
        <fullName evidence="2">HTH LytTR-type domain-containing protein</fullName>
    </recommendedName>
</protein>
<dbReference type="Gene3D" id="2.40.50.1020">
    <property type="entry name" value="LytTr DNA-binding domain"/>
    <property type="match status" value="1"/>
</dbReference>